<evidence type="ECO:0000256" key="4">
    <source>
        <dbReference type="ARBA" id="ARBA00022771"/>
    </source>
</evidence>
<evidence type="ECO:0000259" key="10">
    <source>
        <dbReference type="PROSITE" id="PS50157"/>
    </source>
</evidence>
<dbReference type="FunFam" id="3.30.160.60:FF:000739">
    <property type="entry name" value="Zgc:171418 protein"/>
    <property type="match status" value="1"/>
</dbReference>
<sequence length="205" mass="23651">MIRKEEWLPVYKVVGLDEGSTSESKFVSVKSEEHFNGKIETFTEELPIENIVIKCEECGKSFPEKGAMLKHTFTHYGQKPLKCDECGKCFKRKTQLLQHNLTHSGLKSFKCEECGKCFLRKTHLLQHNITHSGLKPFKCDEEKDYMRHTFTHSGLKRPSVMSVSFLRKNHILQHNLRHSGLKPFKCDDCGVTKEPFIDPLSLILV</sequence>
<dbReference type="Gene3D" id="3.30.160.60">
    <property type="entry name" value="Classic Zinc Finger"/>
    <property type="match status" value="4"/>
</dbReference>
<dbReference type="EMBL" id="OE181619">
    <property type="protein sequence ID" value="CAD7573449.1"/>
    <property type="molecule type" value="Genomic_DNA"/>
</dbReference>
<dbReference type="GO" id="GO:0001227">
    <property type="term" value="F:DNA-binding transcription repressor activity, RNA polymerase II-specific"/>
    <property type="evidence" value="ECO:0007669"/>
    <property type="project" value="TreeGrafter"/>
</dbReference>
<evidence type="ECO:0000313" key="11">
    <source>
        <dbReference type="EMBL" id="CAD7573449.1"/>
    </source>
</evidence>
<name>A0A7R9J6U2_TIMCA</name>
<evidence type="ECO:0000256" key="1">
    <source>
        <dbReference type="ARBA" id="ARBA00004123"/>
    </source>
</evidence>
<reference evidence="11" key="1">
    <citation type="submission" date="2020-11" db="EMBL/GenBank/DDBJ databases">
        <authorList>
            <person name="Tran Van P."/>
        </authorList>
    </citation>
    <scope>NUCLEOTIDE SEQUENCE</scope>
</reference>
<accession>A0A7R9J6U2</accession>
<keyword evidence="6" id="KW-0805">Transcription regulation</keyword>
<keyword evidence="3" id="KW-0677">Repeat</keyword>
<dbReference type="FunFam" id="3.30.160.60:FF:002343">
    <property type="entry name" value="Zinc finger protein 33A"/>
    <property type="match status" value="1"/>
</dbReference>
<comment type="subcellular location">
    <subcellularLocation>
        <location evidence="1">Nucleus</location>
    </subcellularLocation>
</comment>
<proteinExistence type="predicted"/>
<evidence type="ECO:0000256" key="6">
    <source>
        <dbReference type="ARBA" id="ARBA00023015"/>
    </source>
</evidence>
<evidence type="ECO:0000256" key="2">
    <source>
        <dbReference type="ARBA" id="ARBA00022723"/>
    </source>
</evidence>
<dbReference type="PANTHER" id="PTHR24399:SF70">
    <property type="entry name" value="C2H2-TYPE DOMAIN-CONTAINING PROTEIN"/>
    <property type="match status" value="1"/>
</dbReference>
<evidence type="ECO:0000256" key="9">
    <source>
        <dbReference type="PROSITE-ProRule" id="PRU00042"/>
    </source>
</evidence>
<organism evidence="11">
    <name type="scientific">Timema californicum</name>
    <name type="common">California timema</name>
    <name type="synonym">Walking stick</name>
    <dbReference type="NCBI Taxonomy" id="61474"/>
    <lineage>
        <taxon>Eukaryota</taxon>
        <taxon>Metazoa</taxon>
        <taxon>Ecdysozoa</taxon>
        <taxon>Arthropoda</taxon>
        <taxon>Hexapoda</taxon>
        <taxon>Insecta</taxon>
        <taxon>Pterygota</taxon>
        <taxon>Neoptera</taxon>
        <taxon>Polyneoptera</taxon>
        <taxon>Phasmatodea</taxon>
        <taxon>Timematodea</taxon>
        <taxon>Timematoidea</taxon>
        <taxon>Timematidae</taxon>
        <taxon>Timema</taxon>
    </lineage>
</organism>
<dbReference type="InterPro" id="IPR036236">
    <property type="entry name" value="Znf_C2H2_sf"/>
</dbReference>
<dbReference type="PANTHER" id="PTHR24399">
    <property type="entry name" value="ZINC FINGER AND BTB DOMAIN-CONTAINING"/>
    <property type="match status" value="1"/>
</dbReference>
<feature type="domain" description="C2H2-type" evidence="10">
    <location>
        <begin position="81"/>
        <end position="108"/>
    </location>
</feature>
<evidence type="ECO:0000256" key="5">
    <source>
        <dbReference type="ARBA" id="ARBA00022833"/>
    </source>
</evidence>
<dbReference type="Pfam" id="PF00096">
    <property type="entry name" value="zf-C2H2"/>
    <property type="match status" value="3"/>
</dbReference>
<dbReference type="PROSITE" id="PS50157">
    <property type="entry name" value="ZINC_FINGER_C2H2_2"/>
    <property type="match status" value="3"/>
</dbReference>
<dbReference type="SUPFAM" id="SSF57667">
    <property type="entry name" value="beta-beta-alpha zinc fingers"/>
    <property type="match status" value="3"/>
</dbReference>
<keyword evidence="5" id="KW-0862">Zinc</keyword>
<gene>
    <name evidence="11" type="ORF">TCMB3V08_LOCUS6087</name>
</gene>
<keyword evidence="2" id="KW-0479">Metal-binding</keyword>
<evidence type="ECO:0000256" key="8">
    <source>
        <dbReference type="ARBA" id="ARBA00023242"/>
    </source>
</evidence>
<keyword evidence="8" id="KW-0539">Nucleus</keyword>
<evidence type="ECO:0000256" key="3">
    <source>
        <dbReference type="ARBA" id="ARBA00022737"/>
    </source>
</evidence>
<dbReference type="PROSITE" id="PS00028">
    <property type="entry name" value="ZINC_FINGER_C2H2_1"/>
    <property type="match status" value="3"/>
</dbReference>
<dbReference type="GO" id="GO:0005654">
    <property type="term" value="C:nucleoplasm"/>
    <property type="evidence" value="ECO:0007669"/>
    <property type="project" value="TreeGrafter"/>
</dbReference>
<dbReference type="InterPro" id="IPR013087">
    <property type="entry name" value="Znf_C2H2_type"/>
</dbReference>
<dbReference type="GO" id="GO:0008270">
    <property type="term" value="F:zinc ion binding"/>
    <property type="evidence" value="ECO:0007669"/>
    <property type="project" value="UniProtKB-KW"/>
</dbReference>
<keyword evidence="7" id="KW-0804">Transcription</keyword>
<feature type="domain" description="C2H2-type" evidence="10">
    <location>
        <begin position="109"/>
        <end position="136"/>
    </location>
</feature>
<feature type="domain" description="C2H2-type" evidence="10">
    <location>
        <begin position="53"/>
        <end position="80"/>
    </location>
</feature>
<evidence type="ECO:0000256" key="7">
    <source>
        <dbReference type="ARBA" id="ARBA00023163"/>
    </source>
</evidence>
<protein>
    <submittedName>
        <fullName evidence="11">(California timema) hypothetical protein</fullName>
    </submittedName>
</protein>
<dbReference type="GO" id="GO:0000978">
    <property type="term" value="F:RNA polymerase II cis-regulatory region sequence-specific DNA binding"/>
    <property type="evidence" value="ECO:0007669"/>
    <property type="project" value="TreeGrafter"/>
</dbReference>
<dbReference type="SMART" id="SM00355">
    <property type="entry name" value="ZnF_C2H2"/>
    <property type="match status" value="3"/>
</dbReference>
<dbReference type="AlphaFoldDB" id="A0A7R9J6U2"/>
<keyword evidence="4 9" id="KW-0863">Zinc-finger</keyword>